<dbReference type="Proteomes" id="UP000630353">
    <property type="component" value="Unassembled WGS sequence"/>
</dbReference>
<evidence type="ECO:0000256" key="6">
    <source>
        <dbReference type="ARBA" id="ARBA00049244"/>
    </source>
</evidence>
<evidence type="ECO:0000256" key="2">
    <source>
        <dbReference type="ARBA" id="ARBA00011245"/>
    </source>
</evidence>
<reference evidence="10" key="2">
    <citation type="submission" date="2020-09" db="EMBL/GenBank/DDBJ databases">
        <authorList>
            <person name="Sun Q."/>
            <person name="Kim S."/>
        </authorList>
    </citation>
    <scope>NUCLEOTIDE SEQUENCE</scope>
    <source>
        <strain evidence="10">KCTC 42651</strain>
    </source>
</reference>
<evidence type="ECO:0000256" key="1">
    <source>
        <dbReference type="ARBA" id="ARBA00010945"/>
    </source>
</evidence>
<protein>
    <recommendedName>
        <fullName evidence="3">DNA-directed DNA polymerase</fullName>
        <ecNumber evidence="3">2.7.7.7</ecNumber>
    </recommendedName>
</protein>
<comment type="subunit">
    <text evidence="2">Monomer.</text>
</comment>
<sequence length="519" mass="55812">MPTPTAGTPPDRGGDGQGPPLALAEVSRHGLRVAATDPAAERAGVSAGMPLADARALCPALAVASADPEGDTDALGRLALWCGRYSPWIAADAPDGVALDITGCAHLFGGEETMLDDIVGRLAGFGLTARVAAAPTLGAAWAVARHGPASHGQAPWAVVTDGTLADVLAPLPLAALRLDETTVEAMARVGLKRVRDVLGKPAAPLTARFGPRLLTRLDQALGRQAETVHGLQPPPRHQARRVFAEPIVLTADVERTVAELAGELAIRLDDAGVGARRLDLRLYRVDGHVRTAEVRTGTLCREAPHMIRLFRERLTASGEELDTGFGFDLAVLAAQAVEPVVARQDGLGVGTAASREHPDEVARLLDRFGNRFGFDRVVRYAPRASTIPERAVRTVPVLEAARPGEAVEDWPAHLRAVQGGTHLGRPLLLVLPPDPIATVAEVPDGPPVQFEWRRVTHRVVRADGPERLAPEWWRPGDGRHTRDYFRVEDSVGRRFWLFREGLYDRPGDTPRWFLHGLFA</sequence>
<evidence type="ECO:0000256" key="7">
    <source>
        <dbReference type="SAM" id="MobiDB-lite"/>
    </source>
</evidence>
<dbReference type="InterPro" id="IPR017961">
    <property type="entry name" value="DNA_pol_Y-fam_little_finger"/>
</dbReference>
<dbReference type="RefSeq" id="WP_189988022.1">
    <property type="nucleotide sequence ID" value="NZ_BMZS01000002.1"/>
</dbReference>
<name>A0A918XQE4_9PROT</name>
<dbReference type="PANTHER" id="PTHR35369">
    <property type="entry name" value="BLR3025 PROTEIN-RELATED"/>
    <property type="match status" value="1"/>
</dbReference>
<dbReference type="EMBL" id="BMZS01000002">
    <property type="protein sequence ID" value="GHD44554.1"/>
    <property type="molecule type" value="Genomic_DNA"/>
</dbReference>
<dbReference type="CDD" id="cd03468">
    <property type="entry name" value="PolY_like"/>
    <property type="match status" value="1"/>
</dbReference>
<keyword evidence="4" id="KW-0227">DNA damage</keyword>
<evidence type="ECO:0000259" key="8">
    <source>
        <dbReference type="Pfam" id="PF00817"/>
    </source>
</evidence>
<evidence type="ECO:0000259" key="9">
    <source>
        <dbReference type="Pfam" id="PF11799"/>
    </source>
</evidence>
<dbReference type="PANTHER" id="PTHR35369:SF2">
    <property type="entry name" value="BLR3025 PROTEIN"/>
    <property type="match status" value="1"/>
</dbReference>
<dbReference type="Pfam" id="PF11799">
    <property type="entry name" value="IMS_C"/>
    <property type="match status" value="1"/>
</dbReference>
<feature type="domain" description="DNA polymerase Y-family little finger" evidence="9">
    <location>
        <begin position="239"/>
        <end position="317"/>
    </location>
</feature>
<dbReference type="Pfam" id="PF00817">
    <property type="entry name" value="IMS"/>
    <property type="match status" value="1"/>
</dbReference>
<comment type="catalytic activity">
    <reaction evidence="6">
        <text>DNA(n) + a 2'-deoxyribonucleoside 5'-triphosphate = DNA(n+1) + diphosphate</text>
        <dbReference type="Rhea" id="RHEA:22508"/>
        <dbReference type="Rhea" id="RHEA-COMP:17339"/>
        <dbReference type="Rhea" id="RHEA-COMP:17340"/>
        <dbReference type="ChEBI" id="CHEBI:33019"/>
        <dbReference type="ChEBI" id="CHEBI:61560"/>
        <dbReference type="ChEBI" id="CHEBI:173112"/>
        <dbReference type="EC" id="2.7.7.7"/>
    </reaction>
</comment>
<dbReference type="GO" id="GO:0006281">
    <property type="term" value="P:DNA repair"/>
    <property type="evidence" value="ECO:0007669"/>
    <property type="project" value="InterPro"/>
</dbReference>
<organism evidence="10 11">
    <name type="scientific">Thalassobaculum fulvum</name>
    <dbReference type="NCBI Taxonomy" id="1633335"/>
    <lineage>
        <taxon>Bacteria</taxon>
        <taxon>Pseudomonadati</taxon>
        <taxon>Pseudomonadota</taxon>
        <taxon>Alphaproteobacteria</taxon>
        <taxon>Rhodospirillales</taxon>
        <taxon>Thalassobaculaceae</taxon>
        <taxon>Thalassobaculum</taxon>
    </lineage>
</organism>
<dbReference type="InterPro" id="IPR043502">
    <property type="entry name" value="DNA/RNA_pol_sf"/>
</dbReference>
<dbReference type="InterPro" id="IPR043128">
    <property type="entry name" value="Rev_trsase/Diguanyl_cyclase"/>
</dbReference>
<evidence type="ECO:0000313" key="11">
    <source>
        <dbReference type="Proteomes" id="UP000630353"/>
    </source>
</evidence>
<evidence type="ECO:0000256" key="3">
    <source>
        <dbReference type="ARBA" id="ARBA00012417"/>
    </source>
</evidence>
<accession>A0A918XQE4</accession>
<proteinExistence type="inferred from homology"/>
<dbReference type="AlphaFoldDB" id="A0A918XQE4"/>
<dbReference type="GO" id="GO:0003684">
    <property type="term" value="F:damaged DNA binding"/>
    <property type="evidence" value="ECO:0007669"/>
    <property type="project" value="InterPro"/>
</dbReference>
<dbReference type="SUPFAM" id="SSF56672">
    <property type="entry name" value="DNA/RNA polymerases"/>
    <property type="match status" value="1"/>
</dbReference>
<dbReference type="InterPro" id="IPR001126">
    <property type="entry name" value="UmuC"/>
</dbReference>
<gene>
    <name evidence="10" type="ORF">GCM10017083_12080</name>
</gene>
<dbReference type="InterPro" id="IPR050356">
    <property type="entry name" value="SulA_CellDiv_inhibitor"/>
</dbReference>
<dbReference type="EC" id="2.7.7.7" evidence="3"/>
<feature type="domain" description="UmuC" evidence="8">
    <location>
        <begin position="18"/>
        <end position="143"/>
    </location>
</feature>
<keyword evidence="11" id="KW-1185">Reference proteome</keyword>
<dbReference type="Gene3D" id="3.40.1170.60">
    <property type="match status" value="1"/>
</dbReference>
<dbReference type="Gene3D" id="3.30.70.270">
    <property type="match status" value="1"/>
</dbReference>
<comment type="function">
    <text evidence="5">Poorly processive, error-prone DNA polymerase involved in untargeted mutagenesis. Copies undamaged DNA at stalled replication forks, which arise in vivo from mismatched or misaligned primer ends. These misaligned primers can be extended by PolIV. Exhibits no 3'-5' exonuclease (proofreading) activity. May be involved in translesional synthesis, in conjunction with the beta clamp from PolIII.</text>
</comment>
<comment type="similarity">
    <text evidence="1">Belongs to the DNA polymerase type-Y family.</text>
</comment>
<reference evidence="10" key="1">
    <citation type="journal article" date="2014" name="Int. J. Syst. Evol. Microbiol.">
        <title>Complete genome sequence of Corynebacterium casei LMG S-19264T (=DSM 44701T), isolated from a smear-ripened cheese.</title>
        <authorList>
            <consortium name="US DOE Joint Genome Institute (JGI-PGF)"/>
            <person name="Walter F."/>
            <person name="Albersmeier A."/>
            <person name="Kalinowski J."/>
            <person name="Ruckert C."/>
        </authorList>
    </citation>
    <scope>NUCLEOTIDE SEQUENCE</scope>
    <source>
        <strain evidence="10">KCTC 42651</strain>
    </source>
</reference>
<evidence type="ECO:0000256" key="4">
    <source>
        <dbReference type="ARBA" id="ARBA00022763"/>
    </source>
</evidence>
<feature type="region of interest" description="Disordered" evidence="7">
    <location>
        <begin position="1"/>
        <end position="20"/>
    </location>
</feature>
<evidence type="ECO:0000313" key="10">
    <source>
        <dbReference type="EMBL" id="GHD44554.1"/>
    </source>
</evidence>
<evidence type="ECO:0000256" key="5">
    <source>
        <dbReference type="ARBA" id="ARBA00025589"/>
    </source>
</evidence>
<comment type="caution">
    <text evidence="10">The sequence shown here is derived from an EMBL/GenBank/DDBJ whole genome shotgun (WGS) entry which is preliminary data.</text>
</comment>